<sequence length="62" mass="6427">MIIALVAIPVGLFLPLLGISFAAMLAVDRLLARRRKSAVAAEGNAATGAEADPKAERELQPA</sequence>
<evidence type="ECO:0000256" key="2">
    <source>
        <dbReference type="SAM" id="Phobius"/>
    </source>
</evidence>
<evidence type="ECO:0000256" key="1">
    <source>
        <dbReference type="SAM" id="MobiDB-lite"/>
    </source>
</evidence>
<reference evidence="3 4" key="1">
    <citation type="journal article" date="2008" name="J. Biotechnol.">
        <title>The lifestyle of Corynebacterium urealyticum derived from its complete genome sequence established by pyrosequencing.</title>
        <authorList>
            <person name="Tauch A."/>
            <person name="Trost E."/>
            <person name="Tilker A."/>
            <person name="Ludewig U."/>
            <person name="Schneiker S."/>
            <person name="Goesmann A."/>
            <person name="Arnold W."/>
            <person name="Bekel T."/>
            <person name="Brinkrolf K."/>
            <person name="Brune I."/>
            <person name="Goetker S."/>
            <person name="Kalinowski J."/>
            <person name="Kamp P.-B."/>
            <person name="Lobo F.P."/>
            <person name="Viehoever P."/>
            <person name="Weisshaar B."/>
            <person name="Soriano F."/>
            <person name="Droege M."/>
            <person name="Puehler A."/>
        </authorList>
    </citation>
    <scope>NUCLEOTIDE SEQUENCE [LARGE SCALE GENOMIC DNA]</scope>
    <source>
        <strain evidence="4">ATCC 43042 / DSM 7109</strain>
    </source>
</reference>
<name>B1VIA1_CORU7</name>
<proteinExistence type="predicted"/>
<dbReference type="STRING" id="504474.cu1525"/>
<dbReference type="HOGENOM" id="CLU_2896494_0_0_11"/>
<keyword evidence="2" id="KW-0472">Membrane</keyword>
<keyword evidence="2" id="KW-1133">Transmembrane helix</keyword>
<dbReference type="KEGG" id="cur:cu1525"/>
<protein>
    <submittedName>
        <fullName evidence="3">Uncharacterized protein</fullName>
    </submittedName>
</protein>
<dbReference type="EMBL" id="AM942444">
    <property type="protein sequence ID" value="CAQ05485.1"/>
    <property type="molecule type" value="Genomic_DNA"/>
</dbReference>
<organism evidence="3 4">
    <name type="scientific">Corynebacterium urealyticum (strain ATCC 43042 / DSM 7109)</name>
    <dbReference type="NCBI Taxonomy" id="504474"/>
    <lineage>
        <taxon>Bacteria</taxon>
        <taxon>Bacillati</taxon>
        <taxon>Actinomycetota</taxon>
        <taxon>Actinomycetes</taxon>
        <taxon>Mycobacteriales</taxon>
        <taxon>Corynebacteriaceae</taxon>
        <taxon>Corynebacterium</taxon>
    </lineage>
</organism>
<accession>B1VIA1</accession>
<evidence type="ECO:0000313" key="4">
    <source>
        <dbReference type="Proteomes" id="UP000001727"/>
    </source>
</evidence>
<feature type="compositionally biased region" description="Basic and acidic residues" evidence="1">
    <location>
        <begin position="51"/>
        <end position="62"/>
    </location>
</feature>
<keyword evidence="4" id="KW-1185">Reference proteome</keyword>
<dbReference type="Proteomes" id="UP000001727">
    <property type="component" value="Chromosome"/>
</dbReference>
<gene>
    <name evidence="3" type="ordered locus">cu1525</name>
</gene>
<dbReference type="GeneID" id="60604303"/>
<feature type="region of interest" description="Disordered" evidence="1">
    <location>
        <begin position="40"/>
        <end position="62"/>
    </location>
</feature>
<evidence type="ECO:0000313" key="3">
    <source>
        <dbReference type="EMBL" id="CAQ05485.1"/>
    </source>
</evidence>
<feature type="transmembrane region" description="Helical" evidence="2">
    <location>
        <begin position="6"/>
        <end position="27"/>
    </location>
</feature>
<feature type="compositionally biased region" description="Low complexity" evidence="1">
    <location>
        <begin position="40"/>
        <end position="50"/>
    </location>
</feature>
<dbReference type="RefSeq" id="WP_012360770.1">
    <property type="nucleotide sequence ID" value="NC_010545.1"/>
</dbReference>
<keyword evidence="2" id="KW-0812">Transmembrane</keyword>
<dbReference type="AlphaFoldDB" id="B1VIA1"/>